<keyword evidence="1" id="KW-0812">Transmembrane</keyword>
<organism evidence="2 3">
    <name type="scientific">Schistosoma mattheei</name>
    <dbReference type="NCBI Taxonomy" id="31246"/>
    <lineage>
        <taxon>Eukaryota</taxon>
        <taxon>Metazoa</taxon>
        <taxon>Spiralia</taxon>
        <taxon>Lophotrochozoa</taxon>
        <taxon>Platyhelminthes</taxon>
        <taxon>Trematoda</taxon>
        <taxon>Digenea</taxon>
        <taxon>Strigeidida</taxon>
        <taxon>Schistosomatoidea</taxon>
        <taxon>Schistosomatidae</taxon>
        <taxon>Schistosoma</taxon>
    </lineage>
</organism>
<feature type="transmembrane region" description="Helical" evidence="1">
    <location>
        <begin position="12"/>
        <end position="30"/>
    </location>
</feature>
<reference evidence="3" key="1">
    <citation type="submission" date="2023-11" db="UniProtKB">
        <authorList>
            <consortium name="WormBaseParasite"/>
        </authorList>
    </citation>
    <scope>IDENTIFICATION</scope>
</reference>
<name>A0AA85BKV0_9TREM</name>
<evidence type="ECO:0000313" key="2">
    <source>
        <dbReference type="Proteomes" id="UP000050791"/>
    </source>
</evidence>
<protein>
    <submittedName>
        <fullName evidence="3">Uncharacterized protein</fullName>
    </submittedName>
</protein>
<accession>A0AA85BKV0</accession>
<evidence type="ECO:0000256" key="1">
    <source>
        <dbReference type="SAM" id="Phobius"/>
    </source>
</evidence>
<dbReference type="AlphaFoldDB" id="A0AA85BKV0"/>
<dbReference type="WBParaSite" id="SMTH1_59030.1">
    <property type="protein sequence ID" value="SMTH1_59030.1"/>
    <property type="gene ID" value="SMTH1_59030"/>
</dbReference>
<keyword evidence="1" id="KW-1133">Transmembrane helix</keyword>
<sequence length="175" mass="19435">MVRLLYHTNYYIILFIINFLLCHGDFMDLISESICAAKCLKAFTNSLTEQDKSFLIQRPDLTQPHCINQENKCALCLEICKWPRSQTIDCSVSCQKYTSMSNSNEISNSMSTVLSSASSSSSSHSLSSSSSSSPAPVLESQNIRSTCLEACYTAQQVYSQSDQLKNNPNNAFVLV</sequence>
<dbReference type="Proteomes" id="UP000050791">
    <property type="component" value="Unassembled WGS sequence"/>
</dbReference>
<proteinExistence type="predicted"/>
<keyword evidence="1" id="KW-0472">Membrane</keyword>
<evidence type="ECO:0000313" key="3">
    <source>
        <dbReference type="WBParaSite" id="SMTH1_59030.1"/>
    </source>
</evidence>